<dbReference type="Gene3D" id="2.60.120.260">
    <property type="entry name" value="Galactose-binding domain-like"/>
    <property type="match status" value="1"/>
</dbReference>
<dbReference type="InterPro" id="IPR008979">
    <property type="entry name" value="Galactose-bd-like_sf"/>
</dbReference>
<proteinExistence type="inferred from homology"/>
<dbReference type="Pfam" id="PF02837">
    <property type="entry name" value="Glyco_hydro_2_N"/>
    <property type="match status" value="1"/>
</dbReference>
<evidence type="ECO:0000256" key="3">
    <source>
        <dbReference type="SAM" id="Phobius"/>
    </source>
</evidence>
<evidence type="ECO:0000313" key="5">
    <source>
        <dbReference type="EMBL" id="MBC5786650.1"/>
    </source>
</evidence>
<keyword evidence="3" id="KW-1133">Transmembrane helix</keyword>
<gene>
    <name evidence="5" type="ORF">H8Z77_01230</name>
</gene>
<keyword evidence="3" id="KW-0812">Transmembrane</keyword>
<dbReference type="InterPro" id="IPR006104">
    <property type="entry name" value="Glyco_hydro_2_N"/>
</dbReference>
<feature type="domain" description="Glycosyl hydrolases family 2 sugar binding" evidence="4">
    <location>
        <begin position="833"/>
        <end position="905"/>
    </location>
</feature>
<dbReference type="PANTHER" id="PTHR36848:SF2">
    <property type="entry name" value="SECRETED PROTEIN"/>
    <property type="match status" value="1"/>
</dbReference>
<evidence type="ECO:0000256" key="2">
    <source>
        <dbReference type="SAM" id="MobiDB-lite"/>
    </source>
</evidence>
<dbReference type="EMBL" id="JACOQK010000001">
    <property type="protein sequence ID" value="MBC5786650.1"/>
    <property type="molecule type" value="Genomic_DNA"/>
</dbReference>
<keyword evidence="6" id="KW-1185">Reference proteome</keyword>
<keyword evidence="3" id="KW-0472">Membrane</keyword>
<dbReference type="Gene3D" id="1.20.5.420">
    <property type="entry name" value="Immunoglobulin FC, subunit C"/>
    <property type="match status" value="1"/>
</dbReference>
<dbReference type="SUPFAM" id="SSF49785">
    <property type="entry name" value="Galactose-binding domain-like"/>
    <property type="match status" value="1"/>
</dbReference>
<dbReference type="Proteomes" id="UP000649151">
    <property type="component" value="Unassembled WGS sequence"/>
</dbReference>
<feature type="region of interest" description="Disordered" evidence="2">
    <location>
        <begin position="1156"/>
        <end position="1178"/>
    </location>
</feature>
<reference evidence="5 6" key="1">
    <citation type="submission" date="2020-08" db="EMBL/GenBank/DDBJ databases">
        <title>Genome public.</title>
        <authorList>
            <person name="Liu C."/>
            <person name="Sun Q."/>
        </authorList>
    </citation>
    <scope>NUCLEOTIDE SEQUENCE [LARGE SCALE GENOMIC DNA]</scope>
    <source>
        <strain evidence="5 6">NSJ-27</strain>
    </source>
</reference>
<dbReference type="SUPFAM" id="SSF46997">
    <property type="entry name" value="Bacterial immunoglobulin/albumin-binding domains"/>
    <property type="match status" value="1"/>
</dbReference>
<protein>
    <submittedName>
        <fullName evidence="5">FIVAR domain-containing protein</fullName>
    </submittedName>
</protein>
<dbReference type="InterPro" id="IPR053161">
    <property type="entry name" value="Ulvan_degrading_GH"/>
</dbReference>
<feature type="transmembrane region" description="Helical" evidence="3">
    <location>
        <begin position="1189"/>
        <end position="1207"/>
    </location>
</feature>
<evidence type="ECO:0000259" key="4">
    <source>
        <dbReference type="Pfam" id="PF02837"/>
    </source>
</evidence>
<dbReference type="Gene3D" id="1.20.1270.90">
    <property type="entry name" value="AF1782-like"/>
    <property type="match status" value="2"/>
</dbReference>
<dbReference type="Pfam" id="PF17132">
    <property type="entry name" value="Glyco_hydro_106"/>
    <property type="match status" value="2"/>
</dbReference>
<dbReference type="PANTHER" id="PTHR36848">
    <property type="entry name" value="DNA-BINDING PROTEIN (PUTATIVE SECRETED PROTEIN)-RELATED"/>
    <property type="match status" value="1"/>
</dbReference>
<evidence type="ECO:0000313" key="6">
    <source>
        <dbReference type="Proteomes" id="UP000649151"/>
    </source>
</evidence>
<sequence length="1212" mass="133053">MTKSEIETEIKSMSEAGFGGAEIVPVSTGGEGGDSIDWGTDQWNEMIKHMLQVAGKYDFTIDFTMTPAWPLALPTIKDLDDPNSGAQMEVDANHVDGITKENPYSGKVPVATELDAGTPVLLAVTVAKYVDKENHILDYDSAQTLNMETQVVQNSDDPTDYTVNFTPEDDGEYVLFGWWQHPSGEQKYGNYQVDHFGKAGSQAIIDYWENNLLPYYGEDFKNASALFIDSLEFTTHLDWTLGLLDDFKAYKNYDITAYLPAVYDTDSQGNYSGEPKPDFQFNKNSDALQNDYKDTLTQLYIENHLKPLSEFCEKHGVDLRYQTSYGKSLELPQTAMYVDIPETETLYGKDIIDFYRLQSGAVHMTDKEIYSIEASPEQNISIDLGSFVYNMFRGNGEEGAGNYQQTWDDQMWHVQRAFAGGVNQIVFHGHSYNGQYDGEGNENGYVAGTQWPGFEGFGANSWSNSWGDRIPSWKHAQSYTNYIARNQYILRQGESKVDLAIYAQRYFEKIDFSGAEKVYKDDELLTQSGYTYDFVSPSALSLENAVVSNGRLDESGPAYKAIILDQQETLTVDAANQLFNYAKQGFPIIIVGDAPSQDAFCENADIAGIVSKIMACDSVVQVSDTASVPQALEQLGVTPDVSYSQQDYVINVHRQTDSTDFYYLYNYGNANNYPAAKEIQPVTTEVTLQGSGIPYFLNTWTGEVTPVSQYTRNGNSVTIPVTIAGNDSIMVALTNEDWGQEHSTYVTKSNLDTEFDGQTILAKSYEAGTETVTLSNNKKVLVETEQVAAPMELSSWNLSVESWSKGDTPTDTKKTTIDVGTVDGLKPWTEISGLENVSGIGTYTTSFNLEQGWEEGIGAIISLGDVVDSYQIYVNGTQVPVSQIDTTIDIGKYLKSGENTITVEVASTLLNAVLVANPTDTRKPDEYGMMGPVVLTPYQVTEIELVDKGILNSVIAYAENAKASGEYDNAIESVQKSFDKALKEAKTIAADHNATQETINQAWKTLLNEIHKLGFVAGDKTTLASLIEAANGINTELDRYVETGKAEFTVALEAAQAVYQDGDAMQTEVNEAADNLLKAMLNLRYKADKSILEEVLAEANKIDANAYTEESYAVLQTAIAEANEVMANENASQEEVNTAVANVQAAMDGLVAVEGGTTETPSTKPTEEGVQTGQETTTTKANAAKTGDFAPIAGIATIAIAGMTLILSRKKK</sequence>
<comment type="similarity">
    <text evidence="1">Belongs to the glycosyl hydrolase 2 family.</text>
</comment>
<organism evidence="5 6">
    <name type="scientific">Clostridium facile</name>
    <dbReference type="NCBI Taxonomy" id="2763035"/>
    <lineage>
        <taxon>Bacteria</taxon>
        <taxon>Bacillati</taxon>
        <taxon>Bacillota</taxon>
        <taxon>Clostridia</taxon>
        <taxon>Eubacteriales</taxon>
        <taxon>Clostridiaceae</taxon>
        <taxon>Clostridium</taxon>
    </lineage>
</organism>
<name>A0ABR7IND9_9CLOT</name>
<comment type="caution">
    <text evidence="5">The sequence shown here is derived from an EMBL/GenBank/DDBJ whole genome shotgun (WGS) entry which is preliminary data.</text>
</comment>
<evidence type="ECO:0000256" key="1">
    <source>
        <dbReference type="ARBA" id="ARBA00007401"/>
    </source>
</evidence>
<dbReference type="Pfam" id="PF07554">
    <property type="entry name" value="FIVAR"/>
    <property type="match status" value="3"/>
</dbReference>
<dbReference type="InterPro" id="IPR009063">
    <property type="entry name" value="Ig/albumin-bd_sf"/>
</dbReference>
<accession>A0ABR7IND9</accession>